<gene>
    <name evidence="2" type="ORF">DPV87_09180</name>
</gene>
<evidence type="ECO:0000256" key="1">
    <source>
        <dbReference type="SAM" id="SignalP"/>
    </source>
</evidence>
<evidence type="ECO:0000313" key="2">
    <source>
        <dbReference type="EMBL" id="RDE89442.1"/>
    </source>
</evidence>
<dbReference type="Pfam" id="PF06226">
    <property type="entry name" value="DUF1007"/>
    <property type="match status" value="1"/>
</dbReference>
<dbReference type="AlphaFoldDB" id="A0A369Z342"/>
<dbReference type="EMBL" id="QEPW01000019">
    <property type="protein sequence ID" value="RDE89442.1"/>
    <property type="molecule type" value="Genomic_DNA"/>
</dbReference>
<proteinExistence type="predicted"/>
<dbReference type="Proteomes" id="UP000253910">
    <property type="component" value="Unassembled WGS sequence"/>
</dbReference>
<organism evidence="2 3">
    <name type="scientific">Haemophilus parainfluenzae</name>
    <dbReference type="NCBI Taxonomy" id="729"/>
    <lineage>
        <taxon>Bacteria</taxon>
        <taxon>Pseudomonadati</taxon>
        <taxon>Pseudomonadota</taxon>
        <taxon>Gammaproteobacteria</taxon>
        <taxon>Pasteurellales</taxon>
        <taxon>Pasteurellaceae</taxon>
        <taxon>Haemophilus</taxon>
    </lineage>
</organism>
<dbReference type="InterPro" id="IPR010412">
    <property type="entry name" value="DUF1007"/>
</dbReference>
<comment type="caution">
    <text evidence="2">The sequence shown here is derived from an EMBL/GenBank/DDBJ whole genome shotgun (WGS) entry which is preliminary data.</text>
</comment>
<feature type="chain" id="PRO_5017075042" evidence="1">
    <location>
        <begin position="20"/>
        <end position="210"/>
    </location>
</feature>
<reference evidence="2 3" key="1">
    <citation type="submission" date="2018-05" db="EMBL/GenBank/DDBJ databases">
        <title>Draft Genome Sequences for a Diverse set of 7 Haemophilus Species.</title>
        <authorList>
            <person name="Nichols M."/>
            <person name="Topaz N."/>
            <person name="Wang X."/>
            <person name="Wang X."/>
            <person name="Boxrud D."/>
        </authorList>
    </citation>
    <scope>NUCLEOTIDE SEQUENCE [LARGE SCALE GENOMIC DNA]</scope>
    <source>
        <strain evidence="2 3">C2008001710</strain>
    </source>
</reference>
<name>A0A369Z342_HAEPA</name>
<evidence type="ECO:0000313" key="3">
    <source>
        <dbReference type="Proteomes" id="UP000253910"/>
    </source>
</evidence>
<dbReference type="RefSeq" id="WP_111315947.1">
    <property type="nucleotide sequence ID" value="NZ_QEPW01000019.1"/>
</dbReference>
<keyword evidence="1" id="KW-0732">Signal</keyword>
<feature type="signal peptide" evidence="1">
    <location>
        <begin position="1"/>
        <end position="19"/>
    </location>
</feature>
<protein>
    <submittedName>
        <fullName evidence="2">DUF1007 family protein</fullName>
    </submittedName>
</protein>
<dbReference type="PIRSF" id="PIRSF008159">
    <property type="entry name" value="UCP008159_ABC"/>
    <property type="match status" value="1"/>
</dbReference>
<dbReference type="InterPro" id="IPR016537">
    <property type="entry name" value="UCP008159_ABC"/>
</dbReference>
<accession>A0A369Z342</accession>
<sequence>MFKKLPLGLLLISPFSALAHPHAFIDMQTKPLVKDNQLIGFSTQWLLDEASSSAVLYDMMQTKGDKAAQQKLVDEVMANVVNEHYFSYVFDKENHKIKYKKQPENYGMRVKGNEVEYYFDFLLAQPQTLQNNEFTLMTYDRTYYVAMRYAETGKRAVDFSSLPANCKGEVLEPNVDEKIQSYASSLDKSQKNEDDSLGVLFAQKVKIKCE</sequence>